<organism evidence="1 2">
    <name type="scientific">Stylosanthes scabra</name>
    <dbReference type="NCBI Taxonomy" id="79078"/>
    <lineage>
        <taxon>Eukaryota</taxon>
        <taxon>Viridiplantae</taxon>
        <taxon>Streptophyta</taxon>
        <taxon>Embryophyta</taxon>
        <taxon>Tracheophyta</taxon>
        <taxon>Spermatophyta</taxon>
        <taxon>Magnoliopsida</taxon>
        <taxon>eudicotyledons</taxon>
        <taxon>Gunneridae</taxon>
        <taxon>Pentapetalae</taxon>
        <taxon>rosids</taxon>
        <taxon>fabids</taxon>
        <taxon>Fabales</taxon>
        <taxon>Fabaceae</taxon>
        <taxon>Papilionoideae</taxon>
        <taxon>50 kb inversion clade</taxon>
        <taxon>dalbergioids sensu lato</taxon>
        <taxon>Dalbergieae</taxon>
        <taxon>Pterocarpus clade</taxon>
        <taxon>Stylosanthes</taxon>
    </lineage>
</organism>
<comment type="caution">
    <text evidence="1">The sequence shown here is derived from an EMBL/GenBank/DDBJ whole genome shotgun (WGS) entry which is preliminary data.</text>
</comment>
<name>A0ABU6SR40_9FABA</name>
<reference evidence="1 2" key="1">
    <citation type="journal article" date="2023" name="Plants (Basel)">
        <title>Bridging the Gap: Combining Genomics and Transcriptomics Approaches to Understand Stylosanthes scabra, an Orphan Legume from the Brazilian Caatinga.</title>
        <authorList>
            <person name="Ferreira-Neto J.R.C."/>
            <person name="da Silva M.D."/>
            <person name="Binneck E."/>
            <person name="de Melo N.F."/>
            <person name="da Silva R.H."/>
            <person name="de Melo A.L.T.M."/>
            <person name="Pandolfi V."/>
            <person name="Bustamante F.O."/>
            <person name="Brasileiro-Vidal A.C."/>
            <person name="Benko-Iseppon A.M."/>
        </authorList>
    </citation>
    <scope>NUCLEOTIDE SEQUENCE [LARGE SCALE GENOMIC DNA]</scope>
    <source>
        <tissue evidence="1">Leaves</tissue>
    </source>
</reference>
<protein>
    <submittedName>
        <fullName evidence="1">Uncharacterized protein</fullName>
    </submittedName>
</protein>
<evidence type="ECO:0000313" key="1">
    <source>
        <dbReference type="EMBL" id="MED6138715.1"/>
    </source>
</evidence>
<evidence type="ECO:0000313" key="2">
    <source>
        <dbReference type="Proteomes" id="UP001341840"/>
    </source>
</evidence>
<gene>
    <name evidence="1" type="ORF">PIB30_077042</name>
</gene>
<dbReference type="PANTHER" id="PTHR33477">
    <property type="entry name" value="P-LOOP NTPASE DOMAIN-CONTAINING PROTEIN LPA1 HOMOLOG 1"/>
    <property type="match status" value="1"/>
</dbReference>
<dbReference type="PANTHER" id="PTHR33477:SF3">
    <property type="entry name" value="P-LOOP NTPASE DOMAIN-CONTAINING PROTEIN LPA1 HOMOLOG 1"/>
    <property type="match status" value="1"/>
</dbReference>
<proteinExistence type="predicted"/>
<sequence length="200" mass="22378">MCESAKILYIVVADEKEKESFRYTRSVLQSTLQLMGCKARHAFKISKRVFEVTKGESTTGTPQPEAVTLSGTYTPSENSVDKDGKNAGFCLNKTELGDRLRRLAKEKNNSVPFESYKRRTTAFVPRETFLDIVCDAMSEYKYLGPNQRADLVLACRMRERKESVTVLLCGTSGCGKSTLSSLLVIYLHPKRNVSLANPSM</sequence>
<accession>A0ABU6SR40</accession>
<dbReference type="EMBL" id="JASCZI010061440">
    <property type="protein sequence ID" value="MED6138715.1"/>
    <property type="molecule type" value="Genomic_DNA"/>
</dbReference>
<keyword evidence="2" id="KW-1185">Reference proteome</keyword>
<dbReference type="Proteomes" id="UP001341840">
    <property type="component" value="Unassembled WGS sequence"/>
</dbReference>